<keyword evidence="2" id="KW-1185">Reference proteome</keyword>
<accession>A0A4C2ABN8</accession>
<comment type="caution">
    <text evidence="1">The sequence shown here is derived from an EMBL/GenBank/DDBJ whole genome shotgun (WGS) entry which is preliminary data.</text>
</comment>
<evidence type="ECO:0000313" key="2">
    <source>
        <dbReference type="Proteomes" id="UP000299102"/>
    </source>
</evidence>
<reference evidence="1 2" key="1">
    <citation type="journal article" date="2019" name="Commun. Biol.">
        <title>The bagworm genome reveals a unique fibroin gene that provides high tensile strength.</title>
        <authorList>
            <person name="Kono N."/>
            <person name="Nakamura H."/>
            <person name="Ohtoshi R."/>
            <person name="Tomita M."/>
            <person name="Numata K."/>
            <person name="Arakawa K."/>
        </authorList>
    </citation>
    <scope>NUCLEOTIDE SEQUENCE [LARGE SCALE GENOMIC DNA]</scope>
</reference>
<dbReference type="OrthoDB" id="332250at2759"/>
<dbReference type="AlphaFoldDB" id="A0A4C2ABN8"/>
<sequence>MKSVLVDEAKKVCEVNKRTNVSKKDNEWRNFEVRKVVSEEKKVWLDLLSAKANHSAKKGHLLYADDQAILAMSVYGLQDIYDTISTENQVNRSLSSAEKDAILKKFVNELEDWKEKQEDLYKCQVF</sequence>
<protein>
    <submittedName>
        <fullName evidence="1">Uncharacterized protein</fullName>
    </submittedName>
</protein>
<organism evidence="1 2">
    <name type="scientific">Eumeta variegata</name>
    <name type="common">Bagworm moth</name>
    <name type="synonym">Eumeta japonica</name>
    <dbReference type="NCBI Taxonomy" id="151549"/>
    <lineage>
        <taxon>Eukaryota</taxon>
        <taxon>Metazoa</taxon>
        <taxon>Ecdysozoa</taxon>
        <taxon>Arthropoda</taxon>
        <taxon>Hexapoda</taxon>
        <taxon>Insecta</taxon>
        <taxon>Pterygota</taxon>
        <taxon>Neoptera</taxon>
        <taxon>Endopterygota</taxon>
        <taxon>Lepidoptera</taxon>
        <taxon>Glossata</taxon>
        <taxon>Ditrysia</taxon>
        <taxon>Tineoidea</taxon>
        <taxon>Psychidae</taxon>
        <taxon>Oiketicinae</taxon>
        <taxon>Eumeta</taxon>
    </lineage>
</organism>
<dbReference type="Proteomes" id="UP000299102">
    <property type="component" value="Unassembled WGS sequence"/>
</dbReference>
<proteinExistence type="predicted"/>
<dbReference type="EMBL" id="BGZK01002902">
    <property type="protein sequence ID" value="GBP97242.1"/>
    <property type="molecule type" value="Genomic_DNA"/>
</dbReference>
<gene>
    <name evidence="1" type="ORF">EVAR_68332_1</name>
</gene>
<name>A0A4C2ABN8_EUMVA</name>
<evidence type="ECO:0000313" key="1">
    <source>
        <dbReference type="EMBL" id="GBP97242.1"/>
    </source>
</evidence>